<keyword evidence="2" id="KW-0328">Glycosyltransferase</keyword>
<accession>A0ABV9LU64</accession>
<evidence type="ECO:0000313" key="3">
    <source>
        <dbReference type="Proteomes" id="UP001595897"/>
    </source>
</evidence>
<protein>
    <submittedName>
        <fullName evidence="2">Glycosyltransferase</fullName>
        <ecNumber evidence="2">2.4.-.-</ecNumber>
    </submittedName>
</protein>
<keyword evidence="3" id="KW-1185">Reference proteome</keyword>
<dbReference type="InterPro" id="IPR001173">
    <property type="entry name" value="Glyco_trans_2-like"/>
</dbReference>
<dbReference type="InterPro" id="IPR029044">
    <property type="entry name" value="Nucleotide-diphossugar_trans"/>
</dbReference>
<dbReference type="EC" id="2.4.-.-" evidence="2"/>
<reference evidence="3" key="1">
    <citation type="journal article" date="2019" name="Int. J. Syst. Evol. Microbiol.">
        <title>The Global Catalogue of Microorganisms (GCM) 10K type strain sequencing project: providing services to taxonomists for standard genome sequencing and annotation.</title>
        <authorList>
            <consortium name="The Broad Institute Genomics Platform"/>
            <consortium name="The Broad Institute Genome Sequencing Center for Infectious Disease"/>
            <person name="Wu L."/>
            <person name="Ma J."/>
        </authorList>
    </citation>
    <scope>NUCLEOTIDE SEQUENCE [LARGE SCALE GENOMIC DNA]</scope>
    <source>
        <strain evidence="3">KACC 12507</strain>
    </source>
</reference>
<feature type="domain" description="Glycosyltransferase 2-like" evidence="1">
    <location>
        <begin position="307"/>
        <end position="428"/>
    </location>
</feature>
<dbReference type="RefSeq" id="WP_382407137.1">
    <property type="nucleotide sequence ID" value="NZ_JBHSGU010000002.1"/>
</dbReference>
<proteinExistence type="predicted"/>
<sequence>MLRLLMRMVQMIVECVPPSLRVHLRENALLASLYTAWLCKAKLHPSVNARIAVGNARHQFVEKGDRLYANCMAHHNALLEHARDKQSIVRHVDTCLIDLSSLVLEQPPIIEALLEQTLHSISCCYEHPKQVCIVYDAYKPPRRLLNAHKKAFNIKLVSAAKASAAAVKPNTCMFAINAGDLLHRECFSALNRANIQGYIAYVDTDKIHQGQRFDPAFFPDWNPDLHLSTRYIKTGLLIDKSEEYLRRFFEHQARVSSFVQAEYLADTQITISHLPFVLLHQQARTSEPEQPRDTSELFELKGQPLVSMIIPTYNGYDILKDCVESILEKTTYTHYDICVINNNSDDQETLEYLNKLKRHPKITVLDYLKPFNYSAINNFAVAQVKGDVIALMNNDVEIIEGDWLDKMLKHVMREDIGCVGAKLLYSNELVQHAGVVMGYGGGAGHAHKYLPKERPGYLQRAIATQNYSAVTAACLLVTREDYESVGGLNETDLTVAFNDVDFCLSILELGKRNVFVAEALLFHHESISRGHEDTLEKQKRFQAEVKYMQQKWAAYIEHDPAYNPNLTLRYENFSIRENLEQIPL</sequence>
<organism evidence="2 3">
    <name type="scientific">Glaciecola siphonariae</name>
    <dbReference type="NCBI Taxonomy" id="521012"/>
    <lineage>
        <taxon>Bacteria</taxon>
        <taxon>Pseudomonadati</taxon>
        <taxon>Pseudomonadota</taxon>
        <taxon>Gammaproteobacteria</taxon>
        <taxon>Alteromonadales</taxon>
        <taxon>Alteromonadaceae</taxon>
        <taxon>Glaciecola</taxon>
    </lineage>
</organism>
<evidence type="ECO:0000313" key="2">
    <source>
        <dbReference type="EMBL" id="MFC4700052.1"/>
    </source>
</evidence>
<dbReference type="CDD" id="cd04186">
    <property type="entry name" value="GT_2_like_c"/>
    <property type="match status" value="1"/>
</dbReference>
<gene>
    <name evidence="2" type="ORF">ACFO4O_07795</name>
</gene>
<dbReference type="Pfam" id="PF00535">
    <property type="entry name" value="Glycos_transf_2"/>
    <property type="match status" value="1"/>
</dbReference>
<dbReference type="SUPFAM" id="SSF53448">
    <property type="entry name" value="Nucleotide-diphospho-sugar transferases"/>
    <property type="match status" value="1"/>
</dbReference>
<dbReference type="PANTHER" id="PTHR43179:SF7">
    <property type="entry name" value="RHAMNOSYLTRANSFERASE WBBL"/>
    <property type="match status" value="1"/>
</dbReference>
<evidence type="ECO:0000259" key="1">
    <source>
        <dbReference type="Pfam" id="PF00535"/>
    </source>
</evidence>
<dbReference type="GO" id="GO:0016757">
    <property type="term" value="F:glycosyltransferase activity"/>
    <property type="evidence" value="ECO:0007669"/>
    <property type="project" value="UniProtKB-KW"/>
</dbReference>
<dbReference type="PANTHER" id="PTHR43179">
    <property type="entry name" value="RHAMNOSYLTRANSFERASE WBBL"/>
    <property type="match status" value="1"/>
</dbReference>
<name>A0ABV9LU64_9ALTE</name>
<dbReference type="Gene3D" id="3.90.550.10">
    <property type="entry name" value="Spore Coat Polysaccharide Biosynthesis Protein SpsA, Chain A"/>
    <property type="match status" value="1"/>
</dbReference>
<keyword evidence="2" id="KW-0808">Transferase</keyword>
<dbReference type="Proteomes" id="UP001595897">
    <property type="component" value="Unassembled WGS sequence"/>
</dbReference>
<comment type="caution">
    <text evidence="2">The sequence shown here is derived from an EMBL/GenBank/DDBJ whole genome shotgun (WGS) entry which is preliminary data.</text>
</comment>
<dbReference type="EMBL" id="JBHSGU010000002">
    <property type="protein sequence ID" value="MFC4700052.1"/>
    <property type="molecule type" value="Genomic_DNA"/>
</dbReference>